<evidence type="ECO:0000313" key="2">
    <source>
        <dbReference type="EMBL" id="KAH1108248.1"/>
    </source>
</evidence>
<accession>A0A9D3W4K3</accession>
<protein>
    <submittedName>
        <fullName evidence="2">Uncharacterized protein</fullName>
    </submittedName>
</protein>
<name>A0A9D3W4K3_9ROSI</name>
<organism evidence="2 3">
    <name type="scientific">Gossypium stocksii</name>
    <dbReference type="NCBI Taxonomy" id="47602"/>
    <lineage>
        <taxon>Eukaryota</taxon>
        <taxon>Viridiplantae</taxon>
        <taxon>Streptophyta</taxon>
        <taxon>Embryophyta</taxon>
        <taxon>Tracheophyta</taxon>
        <taxon>Spermatophyta</taxon>
        <taxon>Magnoliopsida</taxon>
        <taxon>eudicotyledons</taxon>
        <taxon>Gunneridae</taxon>
        <taxon>Pentapetalae</taxon>
        <taxon>rosids</taxon>
        <taxon>malvids</taxon>
        <taxon>Malvales</taxon>
        <taxon>Malvaceae</taxon>
        <taxon>Malvoideae</taxon>
        <taxon>Gossypium</taxon>
    </lineage>
</organism>
<gene>
    <name evidence="2" type="ORF">J1N35_012016</name>
</gene>
<proteinExistence type="predicted"/>
<evidence type="ECO:0000256" key="1">
    <source>
        <dbReference type="SAM" id="MobiDB-lite"/>
    </source>
</evidence>
<feature type="region of interest" description="Disordered" evidence="1">
    <location>
        <begin position="1"/>
        <end position="23"/>
    </location>
</feature>
<sequence length="62" mass="7076">MPTFPNFPKEVLPSAEEGEEDEVEVDAIEPTTIQIATKEKDQIRPEGEEEKIEFVNIESDKE</sequence>
<reference evidence="2 3" key="1">
    <citation type="journal article" date="2021" name="Plant Biotechnol. J.">
        <title>Multi-omics assisted identification of the key and species-specific regulatory components of drought-tolerant mechanisms in Gossypium stocksii.</title>
        <authorList>
            <person name="Yu D."/>
            <person name="Ke L."/>
            <person name="Zhang D."/>
            <person name="Wu Y."/>
            <person name="Sun Y."/>
            <person name="Mei J."/>
            <person name="Sun J."/>
            <person name="Sun Y."/>
        </authorList>
    </citation>
    <scope>NUCLEOTIDE SEQUENCE [LARGE SCALE GENOMIC DNA]</scope>
    <source>
        <strain evidence="3">cv. E1</strain>
        <tissue evidence="2">Leaf</tissue>
    </source>
</reference>
<keyword evidence="3" id="KW-1185">Reference proteome</keyword>
<evidence type="ECO:0000313" key="3">
    <source>
        <dbReference type="Proteomes" id="UP000828251"/>
    </source>
</evidence>
<comment type="caution">
    <text evidence="2">The sequence shown here is derived from an EMBL/GenBank/DDBJ whole genome shotgun (WGS) entry which is preliminary data.</text>
</comment>
<dbReference type="Proteomes" id="UP000828251">
    <property type="component" value="Unassembled WGS sequence"/>
</dbReference>
<dbReference type="AlphaFoldDB" id="A0A9D3W4K3"/>
<dbReference type="EMBL" id="JAIQCV010000004">
    <property type="protein sequence ID" value="KAH1108248.1"/>
    <property type="molecule type" value="Genomic_DNA"/>
</dbReference>